<dbReference type="InterPro" id="IPR011256">
    <property type="entry name" value="Reg_factor_effector_dom_sf"/>
</dbReference>
<dbReference type="STRING" id="1121476.SAMN02745751_02707"/>
<reference evidence="2 3" key="1">
    <citation type="submission" date="2016-11" db="EMBL/GenBank/DDBJ databases">
        <authorList>
            <person name="Jaros S."/>
            <person name="Januszkiewicz K."/>
            <person name="Wedrychowicz H."/>
        </authorList>
    </citation>
    <scope>NUCLEOTIDE SEQUENCE [LARGE SCALE GENOMIC DNA]</scope>
    <source>
        <strain evidence="2 3">DSM 17477</strain>
    </source>
</reference>
<feature type="domain" description="AraC effector-binding" evidence="1">
    <location>
        <begin position="8"/>
        <end position="157"/>
    </location>
</feature>
<evidence type="ECO:0000259" key="1">
    <source>
        <dbReference type="SMART" id="SM00871"/>
    </source>
</evidence>
<evidence type="ECO:0000313" key="2">
    <source>
        <dbReference type="EMBL" id="SHJ50246.1"/>
    </source>
</evidence>
<dbReference type="Pfam" id="PF06445">
    <property type="entry name" value="GyrI-like"/>
    <property type="match status" value="1"/>
</dbReference>
<dbReference type="PANTHER" id="PTHR40055">
    <property type="entry name" value="TRANSCRIPTIONAL REGULATOR YGIV-RELATED"/>
    <property type="match status" value="1"/>
</dbReference>
<dbReference type="SUPFAM" id="SSF55136">
    <property type="entry name" value="Probable bacterial effector-binding domain"/>
    <property type="match status" value="1"/>
</dbReference>
<protein>
    <submittedName>
        <fullName evidence="2">Effector-binding domain-containing protein</fullName>
    </submittedName>
</protein>
<dbReference type="InterPro" id="IPR010499">
    <property type="entry name" value="AraC_E-bd"/>
</dbReference>
<organism evidence="2 3">
    <name type="scientific">Dethiosulfatibacter aminovorans DSM 17477</name>
    <dbReference type="NCBI Taxonomy" id="1121476"/>
    <lineage>
        <taxon>Bacteria</taxon>
        <taxon>Bacillati</taxon>
        <taxon>Bacillota</taxon>
        <taxon>Tissierellia</taxon>
        <taxon>Dethiosulfatibacter</taxon>
    </lineage>
</organism>
<dbReference type="OrthoDB" id="9773308at2"/>
<dbReference type="SMART" id="SM00871">
    <property type="entry name" value="AraC_E_bind"/>
    <property type="match status" value="1"/>
</dbReference>
<dbReference type="EMBL" id="FQZL01000023">
    <property type="protein sequence ID" value="SHJ50246.1"/>
    <property type="molecule type" value="Genomic_DNA"/>
</dbReference>
<accession>A0A1M6JUA0</accession>
<name>A0A1M6JUA0_9FIRM</name>
<evidence type="ECO:0000313" key="3">
    <source>
        <dbReference type="Proteomes" id="UP000184052"/>
    </source>
</evidence>
<proteinExistence type="predicted"/>
<gene>
    <name evidence="2" type="ORF">SAMN02745751_02707</name>
</gene>
<dbReference type="RefSeq" id="WP_094762935.1">
    <property type="nucleotide sequence ID" value="NZ_FQZL01000023.1"/>
</dbReference>
<dbReference type="Gene3D" id="3.20.80.10">
    <property type="entry name" value="Regulatory factor, effector binding domain"/>
    <property type="match status" value="1"/>
</dbReference>
<dbReference type="Proteomes" id="UP000184052">
    <property type="component" value="Unassembled WGS sequence"/>
</dbReference>
<dbReference type="AlphaFoldDB" id="A0A1M6JUA0"/>
<dbReference type="InterPro" id="IPR029442">
    <property type="entry name" value="GyrI-like"/>
</dbReference>
<sequence>MSNKSMSYKCEVVEQEAQKTLAIRTRSSMDELPKAIGMSYKKIYEYISETVPEFDTVPYVGYFNMDLNDLDVEIGVPVDKDFDEREDMKMSEIPAGKYATTLHVGPYSDLKVAYEVLMKWIEGQDLEVTGIGYEYYLNDPQITPPEDLETEILFQLK</sequence>
<keyword evidence="3" id="KW-1185">Reference proteome</keyword>
<dbReference type="PANTHER" id="PTHR40055:SF1">
    <property type="entry name" value="TRANSCRIPTIONAL REGULATOR YGIV-RELATED"/>
    <property type="match status" value="1"/>
</dbReference>
<dbReference type="InterPro" id="IPR050908">
    <property type="entry name" value="SmbC-like"/>
</dbReference>